<keyword evidence="3" id="KW-1185">Reference proteome</keyword>
<evidence type="ECO:0000256" key="1">
    <source>
        <dbReference type="SAM" id="MobiDB-lite"/>
    </source>
</evidence>
<dbReference type="CDD" id="cd07040">
    <property type="entry name" value="HP"/>
    <property type="match status" value="1"/>
</dbReference>
<evidence type="ECO:0000313" key="3">
    <source>
        <dbReference type="Proteomes" id="UP000027195"/>
    </source>
</evidence>
<gene>
    <name evidence="2" type="ORF">BOTBODRAFT_154614</name>
</gene>
<dbReference type="InterPro" id="IPR051710">
    <property type="entry name" value="Phosphatase_SH3-domain"/>
</dbReference>
<dbReference type="AlphaFoldDB" id="A0A067N4E5"/>
<dbReference type="STRING" id="930990.A0A067N4E5"/>
<dbReference type="OrthoDB" id="414418at2759"/>
<dbReference type="Gene3D" id="3.40.50.1240">
    <property type="entry name" value="Phosphoglycerate mutase-like"/>
    <property type="match status" value="1"/>
</dbReference>
<feature type="region of interest" description="Disordered" evidence="1">
    <location>
        <begin position="257"/>
        <end position="281"/>
    </location>
</feature>
<evidence type="ECO:0000313" key="2">
    <source>
        <dbReference type="EMBL" id="KDQ18656.1"/>
    </source>
</evidence>
<dbReference type="Proteomes" id="UP000027195">
    <property type="component" value="Unassembled WGS sequence"/>
</dbReference>
<dbReference type="InterPro" id="IPR029033">
    <property type="entry name" value="His_PPase_superfam"/>
</dbReference>
<accession>A0A067N4E5</accession>
<evidence type="ECO:0008006" key="4">
    <source>
        <dbReference type="Google" id="ProtNLM"/>
    </source>
</evidence>
<dbReference type="SUPFAM" id="SSF53254">
    <property type="entry name" value="Phosphoglycerate mutase-like"/>
    <property type="match status" value="1"/>
</dbReference>
<dbReference type="EMBL" id="KL198021">
    <property type="protein sequence ID" value="KDQ18656.1"/>
    <property type="molecule type" value="Genomic_DNA"/>
</dbReference>
<dbReference type="InParanoid" id="A0A067N4E5"/>
<feature type="compositionally biased region" description="Polar residues" evidence="1">
    <location>
        <begin position="272"/>
        <end position="281"/>
    </location>
</feature>
<dbReference type="PANTHER" id="PTHR16469">
    <property type="entry name" value="UBIQUITIN-ASSOCIATED AND SH3 DOMAIN-CONTAINING BA-RELATED"/>
    <property type="match status" value="1"/>
</dbReference>
<proteinExistence type="predicted"/>
<protein>
    <recommendedName>
        <fullName evidence="4">Phosphoglycerate mutase-like protein</fullName>
    </recommendedName>
</protein>
<dbReference type="PANTHER" id="PTHR16469:SF51">
    <property type="entry name" value="TRANSCRIPTION FACTOR TAU 55 KDA SUBUNIT"/>
    <property type="match status" value="1"/>
</dbReference>
<dbReference type="Pfam" id="PF00300">
    <property type="entry name" value="His_Phos_1"/>
    <property type="match status" value="1"/>
</dbReference>
<organism evidence="2 3">
    <name type="scientific">Botryobasidium botryosum (strain FD-172 SS1)</name>
    <dbReference type="NCBI Taxonomy" id="930990"/>
    <lineage>
        <taxon>Eukaryota</taxon>
        <taxon>Fungi</taxon>
        <taxon>Dikarya</taxon>
        <taxon>Basidiomycota</taxon>
        <taxon>Agaricomycotina</taxon>
        <taxon>Agaricomycetes</taxon>
        <taxon>Cantharellales</taxon>
        <taxon>Botryobasidiaceae</taxon>
        <taxon>Botryobasidium</taxon>
    </lineage>
</organism>
<name>A0A067N4E5_BOTB1</name>
<dbReference type="HOGENOM" id="CLU_042838_0_0_1"/>
<sequence length="281" mass="30484">MLERVYIVRHGVRLSWFSSNWDKEASGSGLANDDPLNEDGEVQVQELARHFESLPKDKQPTAIFSPSVPEDRCLQTAVPTSVALGVPIFVETGLAEFLHPVIPGTGLHPRSPNAAALQHLFPQIDPTWSPVWIPSRRGETMAEHHTRMAEVARVLLPSATRNQLHRSILIVTHVVPAIALSRALVNNTELSPRVGCGSITELVRGRYISMKEDATACEDTTAETSAWEPVVVAGTTHLSKGILKDWGFEKLTGKVEPVPGVAGTETKEDSPVGSQVVTTAS</sequence>
<reference evidence="3" key="1">
    <citation type="journal article" date="2014" name="Proc. Natl. Acad. Sci. U.S.A.">
        <title>Extensive sampling of basidiomycete genomes demonstrates inadequacy of the white-rot/brown-rot paradigm for wood decay fungi.</title>
        <authorList>
            <person name="Riley R."/>
            <person name="Salamov A.A."/>
            <person name="Brown D.W."/>
            <person name="Nagy L.G."/>
            <person name="Floudas D."/>
            <person name="Held B.W."/>
            <person name="Levasseur A."/>
            <person name="Lombard V."/>
            <person name="Morin E."/>
            <person name="Otillar R."/>
            <person name="Lindquist E.A."/>
            <person name="Sun H."/>
            <person name="LaButti K.M."/>
            <person name="Schmutz J."/>
            <person name="Jabbour D."/>
            <person name="Luo H."/>
            <person name="Baker S.E."/>
            <person name="Pisabarro A.G."/>
            <person name="Walton J.D."/>
            <person name="Blanchette R.A."/>
            <person name="Henrissat B."/>
            <person name="Martin F."/>
            <person name="Cullen D."/>
            <person name="Hibbett D.S."/>
            <person name="Grigoriev I.V."/>
        </authorList>
    </citation>
    <scope>NUCLEOTIDE SEQUENCE [LARGE SCALE GENOMIC DNA]</scope>
    <source>
        <strain evidence="3">FD-172 SS1</strain>
    </source>
</reference>
<dbReference type="InterPro" id="IPR013078">
    <property type="entry name" value="His_Pase_superF_clade-1"/>
</dbReference>